<dbReference type="Gene3D" id="3.20.20.370">
    <property type="entry name" value="Glycoside hydrolase/deacetylase"/>
    <property type="match status" value="1"/>
</dbReference>
<dbReference type="Pfam" id="PF04748">
    <property type="entry name" value="Polysacc_deac_2"/>
    <property type="match status" value="1"/>
</dbReference>
<keyword evidence="1" id="KW-1133">Transmembrane helix</keyword>
<dbReference type="InterPro" id="IPR006837">
    <property type="entry name" value="Divergent_DAC"/>
</dbReference>
<evidence type="ECO:0000313" key="2">
    <source>
        <dbReference type="EMBL" id="OUI84091.1"/>
    </source>
</evidence>
<evidence type="ECO:0000313" key="3">
    <source>
        <dbReference type="Proteomes" id="UP000194639"/>
    </source>
</evidence>
<dbReference type="GO" id="GO:0005975">
    <property type="term" value="P:carbohydrate metabolic process"/>
    <property type="evidence" value="ECO:0007669"/>
    <property type="project" value="InterPro"/>
</dbReference>
<proteinExistence type="predicted"/>
<gene>
    <name evidence="2" type="ORF">HK12_02010</name>
</gene>
<reference evidence="2 3" key="1">
    <citation type="submission" date="2014-06" db="EMBL/GenBank/DDBJ databases">
        <authorList>
            <person name="Ju J."/>
            <person name="Zhang J."/>
        </authorList>
    </citation>
    <scope>NUCLEOTIDE SEQUENCE [LARGE SCALE GENOMIC DNA]</scope>
    <source>
        <strain evidence="2">DmW_045</strain>
    </source>
</reference>
<evidence type="ECO:0008006" key="4">
    <source>
        <dbReference type="Google" id="ProtNLM"/>
    </source>
</evidence>
<dbReference type="InterPro" id="IPR011330">
    <property type="entry name" value="Glyco_hydro/deAcase_b/a-brl"/>
</dbReference>
<dbReference type="Proteomes" id="UP000194639">
    <property type="component" value="Unassembled WGS sequence"/>
</dbReference>
<dbReference type="CDD" id="cd10936">
    <property type="entry name" value="CE4_DAC2"/>
    <property type="match status" value="1"/>
</dbReference>
<dbReference type="AlphaFoldDB" id="A0A252A4I7"/>
<accession>A0A252A4I7</accession>
<keyword evidence="1" id="KW-0472">Membrane</keyword>
<keyword evidence="1" id="KW-0812">Transmembrane</keyword>
<dbReference type="SUPFAM" id="SSF88713">
    <property type="entry name" value="Glycoside hydrolase/deacetylase"/>
    <property type="match status" value="1"/>
</dbReference>
<feature type="transmembrane region" description="Helical" evidence="1">
    <location>
        <begin position="21"/>
        <end position="43"/>
    </location>
</feature>
<dbReference type="PANTHER" id="PTHR30105:SF2">
    <property type="entry name" value="DIVERGENT POLYSACCHARIDE DEACETYLASE SUPERFAMILY"/>
    <property type="match status" value="1"/>
</dbReference>
<dbReference type="RefSeq" id="WP_086551972.1">
    <property type="nucleotide sequence ID" value="NZ_JOMO01000012.1"/>
</dbReference>
<name>A0A252A4I7_9PROT</name>
<comment type="caution">
    <text evidence="2">The sequence shown here is derived from an EMBL/GenBank/DDBJ whole genome shotgun (WGS) entry which is preliminary data.</text>
</comment>
<dbReference type="PANTHER" id="PTHR30105">
    <property type="entry name" value="UNCHARACTERIZED YIBQ-RELATED"/>
    <property type="match status" value="1"/>
</dbReference>
<evidence type="ECO:0000256" key="1">
    <source>
        <dbReference type="SAM" id="Phobius"/>
    </source>
</evidence>
<organism evidence="2 3">
    <name type="scientific">Acetobacter orientalis</name>
    <dbReference type="NCBI Taxonomy" id="146474"/>
    <lineage>
        <taxon>Bacteria</taxon>
        <taxon>Pseudomonadati</taxon>
        <taxon>Pseudomonadota</taxon>
        <taxon>Alphaproteobacteria</taxon>
        <taxon>Acetobacterales</taxon>
        <taxon>Acetobacteraceae</taxon>
        <taxon>Acetobacter</taxon>
    </lineage>
</organism>
<sequence>MNNVSHTASLVWQHMPPSGRLFVRFWGGCVVAVGVMGVGLQLMGPPKMGGQDIDVASYDTTLASKTDIPAPQADLLENTAGPGGYALPKRGTHGHVARQVYAAPVVDVPAGSAQVALILTGVGDSHAVTEEALSALPSPISLALSPYTPDMKKLLELARANKHETLLALPVQPSQAPAKTDSTPEVQAGPKALSRSLSAKQNTANYQWALSSLAGYVGVTNATTGTSTEDYTHSAAFTPILTDMAQRGLLYLNATPDTAIQNTEATGTADVNINTDVDIVNIDIQLLKLQQAARRTGRAIGVMGPLRPVALACLRAWIPHLKDVGITLVPVSMLLAPLPAAAAPPTANTAPAGNAAANGAMHVNLTNPNAGKRQ</sequence>
<protein>
    <recommendedName>
        <fullName evidence="4">Divergent polysaccharide deacetylase family protein</fullName>
    </recommendedName>
</protein>
<dbReference type="EMBL" id="JOMO01000012">
    <property type="protein sequence ID" value="OUI84091.1"/>
    <property type="molecule type" value="Genomic_DNA"/>
</dbReference>